<dbReference type="Proteomes" id="UP000013988">
    <property type="component" value="Unassembled WGS sequence"/>
</dbReference>
<keyword evidence="2" id="KW-1185">Reference proteome</keyword>
<reference evidence="1 2" key="1">
    <citation type="submission" date="2013-03" db="EMBL/GenBank/DDBJ databases">
        <title>Whole genome shotgun sequencing of Clostridium sartagoforme AAU1.</title>
        <authorList>
            <person name="Joshi C.G."/>
            <person name="Duggirala S.M."/>
            <person name="Nathani N.M."/>
            <person name="Bhatt V.D."/>
            <person name="Patel A.K."/>
            <person name="Pandya P.R."/>
            <person name="KaPatel J.A."/>
        </authorList>
    </citation>
    <scope>NUCLEOTIDE SEQUENCE [LARGE SCALE GENOMIC DNA]</scope>
    <source>
        <strain evidence="1 2">AAU1</strain>
    </source>
</reference>
<sequence>MLLSEILALENNFELFRDGEFSSLGLNISEANEKLLSFIESEKFLSQLSKSISCVITTKEMAIHIPENIGVITSDVPRIDFFNLHNKLIENKDYKREDFETEIGENCSISPTAIISNKNVKIGNNVVIEEYVIIREHTTIKDNCIIRANTVIGGEGYEFKRYNNKTIGVTHIGGVIIQENTEIQYSACIDKAIYPWDNTIIGEYSRIDNLVHIAHAVKVGKRCFITSKTTIGGRTIIGDDCWFGIGATVSNGLIIGNSSSVSLGAVVTRNLNENSKVSGNFAINHDKYIDFIKSIR</sequence>
<dbReference type="RefSeq" id="WP_016207741.1">
    <property type="nucleotide sequence ID" value="NZ_ASRV01000147.1"/>
</dbReference>
<dbReference type="Gene3D" id="2.160.10.10">
    <property type="entry name" value="Hexapeptide repeat proteins"/>
    <property type="match status" value="1"/>
</dbReference>
<evidence type="ECO:0000313" key="2">
    <source>
        <dbReference type="Proteomes" id="UP000013988"/>
    </source>
</evidence>
<name>R9C6J6_9CLOT</name>
<dbReference type="PATRIC" id="fig|1202534.3.peg.2393"/>
<dbReference type="InterPro" id="IPR007691">
    <property type="entry name" value="LpxD"/>
</dbReference>
<dbReference type="InterPro" id="IPR011004">
    <property type="entry name" value="Trimer_LpxA-like_sf"/>
</dbReference>
<dbReference type="GO" id="GO:0016020">
    <property type="term" value="C:membrane"/>
    <property type="evidence" value="ECO:0007669"/>
    <property type="project" value="GOC"/>
</dbReference>
<dbReference type="SUPFAM" id="SSF51161">
    <property type="entry name" value="Trimeric LpxA-like enzymes"/>
    <property type="match status" value="1"/>
</dbReference>
<dbReference type="Gene3D" id="3.40.1390.10">
    <property type="entry name" value="MurE/MurF, N-terminal domain"/>
    <property type="match status" value="1"/>
</dbReference>
<dbReference type="EMBL" id="ASRV01000147">
    <property type="protein sequence ID" value="EOR24630.1"/>
    <property type="molecule type" value="Genomic_DNA"/>
</dbReference>
<dbReference type="AlphaFoldDB" id="R9C6J6"/>
<keyword evidence="1" id="KW-0012">Acyltransferase</keyword>
<dbReference type="InterPro" id="IPR001451">
    <property type="entry name" value="Hexapep"/>
</dbReference>
<dbReference type="OrthoDB" id="9784739at2"/>
<dbReference type="Pfam" id="PF14602">
    <property type="entry name" value="Hexapep_2"/>
    <property type="match status" value="1"/>
</dbReference>
<evidence type="ECO:0000313" key="1">
    <source>
        <dbReference type="EMBL" id="EOR24630.1"/>
    </source>
</evidence>
<dbReference type="GO" id="GO:0016410">
    <property type="term" value="F:N-acyltransferase activity"/>
    <property type="evidence" value="ECO:0007669"/>
    <property type="project" value="InterPro"/>
</dbReference>
<dbReference type="GO" id="GO:0009245">
    <property type="term" value="P:lipid A biosynthetic process"/>
    <property type="evidence" value="ECO:0007669"/>
    <property type="project" value="InterPro"/>
</dbReference>
<accession>R9C6J6</accession>
<dbReference type="InterPro" id="IPR050179">
    <property type="entry name" value="Trans_hexapeptide_repeat"/>
</dbReference>
<gene>
    <name evidence="1" type="ORF">A500_12069</name>
</gene>
<dbReference type="Pfam" id="PF00132">
    <property type="entry name" value="Hexapep"/>
    <property type="match status" value="2"/>
</dbReference>
<organism evidence="1 2">
    <name type="scientific">Clostridium sartagoforme AAU1</name>
    <dbReference type="NCBI Taxonomy" id="1202534"/>
    <lineage>
        <taxon>Bacteria</taxon>
        <taxon>Bacillati</taxon>
        <taxon>Bacillota</taxon>
        <taxon>Clostridia</taxon>
        <taxon>Eubacteriales</taxon>
        <taxon>Clostridiaceae</taxon>
        <taxon>Clostridium</taxon>
    </lineage>
</organism>
<protein>
    <submittedName>
        <fullName evidence="1">UDP-3-O-(R-3-hydroxymyristoyl)-glucosamine N-acyltransferase</fullName>
    </submittedName>
</protein>
<proteinExistence type="predicted"/>
<dbReference type="PANTHER" id="PTHR43300">
    <property type="entry name" value="ACETYLTRANSFERASE"/>
    <property type="match status" value="1"/>
</dbReference>
<keyword evidence="1" id="KW-0808">Transferase</keyword>
<comment type="caution">
    <text evidence="1">The sequence shown here is derived from an EMBL/GenBank/DDBJ whole genome shotgun (WGS) entry which is preliminary data.</text>
</comment>
<dbReference type="CDD" id="cd03352">
    <property type="entry name" value="LbH_LpxD"/>
    <property type="match status" value="1"/>
</dbReference>